<protein>
    <recommendedName>
        <fullName evidence="5">Cilia-and flagella-associated protein 96</fullName>
    </recommendedName>
</protein>
<evidence type="ECO:0000256" key="1">
    <source>
        <dbReference type="ARBA" id="ARBA00004300"/>
    </source>
</evidence>
<evidence type="ECO:0000256" key="4">
    <source>
        <dbReference type="ARBA" id="ARBA00035656"/>
    </source>
</evidence>
<comment type="subcellular location">
    <subcellularLocation>
        <location evidence="1">Cytoplasm</location>
        <location evidence="1">Cytoskeleton</location>
        <location evidence="1">Microtubule organizing center</location>
        <location evidence="1">Centrosome</location>
    </subcellularLocation>
</comment>
<evidence type="ECO:0000256" key="2">
    <source>
        <dbReference type="ARBA" id="ARBA00022490"/>
    </source>
</evidence>
<dbReference type="Pfam" id="PF15239">
    <property type="entry name" value="CFAP96-like"/>
    <property type="match status" value="1"/>
</dbReference>
<dbReference type="AlphaFoldDB" id="A0A8R2FCY0"/>
<accession>A0A8R2FCY0</accession>
<dbReference type="EnsemblMetazoa" id="XM_008190203.2">
    <property type="protein sequence ID" value="XP_008188425.1"/>
    <property type="gene ID" value="LOC100167716"/>
</dbReference>
<dbReference type="InterPro" id="IPR029358">
    <property type="entry name" value="CFAP96"/>
</dbReference>
<keyword evidence="3" id="KW-0206">Cytoskeleton</keyword>
<dbReference type="Proteomes" id="UP000007819">
    <property type="component" value="Chromosome A3"/>
</dbReference>
<dbReference type="PANTHER" id="PTHR31144">
    <property type="entry name" value="UPF0602 PROTEIN C4ORF47"/>
    <property type="match status" value="1"/>
</dbReference>
<proteinExistence type="inferred from homology"/>
<evidence type="ECO:0000313" key="8">
    <source>
        <dbReference type="Proteomes" id="UP000007819"/>
    </source>
</evidence>
<dbReference type="OrthoDB" id="283553at2759"/>
<reference evidence="7" key="2">
    <citation type="submission" date="2022-06" db="UniProtKB">
        <authorList>
            <consortium name="EnsemblMetazoa"/>
        </authorList>
    </citation>
    <scope>IDENTIFICATION</scope>
</reference>
<name>A0A8R2FCY0_ACYPI</name>
<dbReference type="OMA" id="RSKYTNS"/>
<dbReference type="KEGG" id="api:100167716"/>
<evidence type="ECO:0000256" key="3">
    <source>
        <dbReference type="ARBA" id="ARBA00023212"/>
    </source>
</evidence>
<organism evidence="7 8">
    <name type="scientific">Acyrthosiphon pisum</name>
    <name type="common">Pea aphid</name>
    <dbReference type="NCBI Taxonomy" id="7029"/>
    <lineage>
        <taxon>Eukaryota</taxon>
        <taxon>Metazoa</taxon>
        <taxon>Ecdysozoa</taxon>
        <taxon>Arthropoda</taxon>
        <taxon>Hexapoda</taxon>
        <taxon>Insecta</taxon>
        <taxon>Pterygota</taxon>
        <taxon>Neoptera</taxon>
        <taxon>Paraneoptera</taxon>
        <taxon>Hemiptera</taxon>
        <taxon>Sternorrhyncha</taxon>
        <taxon>Aphidomorpha</taxon>
        <taxon>Aphidoidea</taxon>
        <taxon>Aphididae</taxon>
        <taxon>Macrosiphini</taxon>
        <taxon>Acyrthosiphon</taxon>
    </lineage>
</organism>
<dbReference type="GO" id="GO:0005813">
    <property type="term" value="C:centrosome"/>
    <property type="evidence" value="ECO:0007669"/>
    <property type="project" value="UniProtKB-SubCell"/>
</dbReference>
<keyword evidence="8" id="KW-1185">Reference proteome</keyword>
<dbReference type="GeneID" id="100167716"/>
<reference evidence="8" key="1">
    <citation type="submission" date="2010-06" db="EMBL/GenBank/DDBJ databases">
        <authorList>
            <person name="Jiang H."/>
            <person name="Abraham K."/>
            <person name="Ali S."/>
            <person name="Alsbrooks S.L."/>
            <person name="Anim B.N."/>
            <person name="Anosike U.S."/>
            <person name="Attaway T."/>
            <person name="Bandaranaike D.P."/>
            <person name="Battles P.K."/>
            <person name="Bell S.N."/>
            <person name="Bell A.V."/>
            <person name="Beltran B."/>
            <person name="Bickham C."/>
            <person name="Bustamante Y."/>
            <person name="Caleb T."/>
            <person name="Canada A."/>
            <person name="Cardenas V."/>
            <person name="Carter K."/>
            <person name="Chacko J."/>
            <person name="Chandrabose M.N."/>
            <person name="Chavez D."/>
            <person name="Chavez A."/>
            <person name="Chen L."/>
            <person name="Chu H.-S."/>
            <person name="Claassen K.J."/>
            <person name="Cockrell R."/>
            <person name="Collins M."/>
            <person name="Cooper J.A."/>
            <person name="Cree A."/>
            <person name="Curry S.M."/>
            <person name="Da Y."/>
            <person name="Dao M.D."/>
            <person name="Das B."/>
            <person name="Davila M.-L."/>
            <person name="Davy-Carroll L."/>
            <person name="Denson S."/>
            <person name="Dinh H."/>
            <person name="Ebong V.E."/>
            <person name="Edwards J.R."/>
            <person name="Egan A."/>
            <person name="El-Daye J."/>
            <person name="Escobedo L."/>
            <person name="Fernandez S."/>
            <person name="Fernando P.R."/>
            <person name="Flagg N."/>
            <person name="Forbes L.D."/>
            <person name="Fowler R.G."/>
            <person name="Fu Q."/>
            <person name="Gabisi R.A."/>
            <person name="Ganer J."/>
            <person name="Garbino Pronczuk A."/>
            <person name="Garcia R.M."/>
            <person name="Garner T."/>
            <person name="Garrett T.E."/>
            <person name="Gonzalez D.A."/>
            <person name="Hamid H."/>
            <person name="Hawkins E.S."/>
            <person name="Hirani K."/>
            <person name="Hogues M.E."/>
            <person name="Hollins B."/>
            <person name="Hsiao C.-H."/>
            <person name="Jabil R."/>
            <person name="James M.L."/>
            <person name="Jhangiani S.N."/>
            <person name="Johnson B."/>
            <person name="Johnson Q."/>
            <person name="Joshi V."/>
            <person name="Kalu J.B."/>
            <person name="Kam C."/>
            <person name="Kashfia A."/>
            <person name="Keebler J."/>
            <person name="Kisamo H."/>
            <person name="Kovar C.L."/>
            <person name="Lago L.A."/>
            <person name="Lai C.-Y."/>
            <person name="Laidlaw J."/>
            <person name="Lara F."/>
            <person name="Le T.-K."/>
            <person name="Lee S.L."/>
            <person name="Legall F.H."/>
            <person name="Lemon S.J."/>
            <person name="Lewis L.R."/>
            <person name="Li B."/>
            <person name="Liu Y."/>
            <person name="Liu Y.-S."/>
            <person name="Lopez J."/>
            <person name="Lozado R.J."/>
            <person name="Lu J."/>
            <person name="Madu R.C."/>
            <person name="Maheshwari M."/>
            <person name="Maheshwari R."/>
            <person name="Malloy K."/>
            <person name="Martinez E."/>
            <person name="Mathew T."/>
            <person name="Mercado I.C."/>
            <person name="Mercado C."/>
            <person name="Meyer B."/>
            <person name="Montgomery K."/>
            <person name="Morgan M.B."/>
            <person name="Munidasa M."/>
            <person name="Nazareth L.V."/>
            <person name="Nelson J."/>
            <person name="Ng B.M."/>
            <person name="Nguyen N.B."/>
            <person name="Nguyen P.Q."/>
            <person name="Nguyen T."/>
            <person name="Obregon M."/>
            <person name="Okwuonu G.O."/>
            <person name="Onwere C.G."/>
            <person name="Orozco G."/>
            <person name="Parra A."/>
            <person name="Patel S."/>
            <person name="Patil S."/>
            <person name="Perez A."/>
            <person name="Perez Y."/>
            <person name="Pham C."/>
            <person name="Primus E.L."/>
            <person name="Pu L.-L."/>
            <person name="Puazo M."/>
            <person name="Qin X."/>
            <person name="Quiroz J.B."/>
            <person name="Reese J."/>
            <person name="Richards S."/>
            <person name="Rives C.M."/>
            <person name="Robberts R."/>
            <person name="Ruiz S.J."/>
            <person name="Ruiz M.J."/>
            <person name="Santibanez J."/>
            <person name="Schneider B.W."/>
            <person name="Sisson I."/>
            <person name="Smith M."/>
            <person name="Sodergren E."/>
            <person name="Song X.-Z."/>
            <person name="Song B.B."/>
            <person name="Summersgill H."/>
            <person name="Thelus R."/>
            <person name="Thornton R.D."/>
            <person name="Trejos Z.Y."/>
            <person name="Usmani K."/>
            <person name="Vattathil S."/>
            <person name="Villasana D."/>
            <person name="Walker D.L."/>
            <person name="Wang S."/>
            <person name="Wang K."/>
            <person name="White C.S."/>
            <person name="Williams A.C."/>
            <person name="Williamson J."/>
            <person name="Wilson K."/>
            <person name="Woghiren I.O."/>
            <person name="Woodworth J.R."/>
            <person name="Worley K.C."/>
            <person name="Wright R.A."/>
            <person name="Wu W."/>
            <person name="Young L."/>
            <person name="Zhang L."/>
            <person name="Zhang J."/>
            <person name="Zhu Y."/>
            <person name="Muzny D.M."/>
            <person name="Weinstock G."/>
            <person name="Gibbs R.A."/>
        </authorList>
    </citation>
    <scope>NUCLEOTIDE SEQUENCE [LARGE SCALE GENOMIC DNA]</scope>
    <source>
        <strain evidence="8">LSR1</strain>
    </source>
</reference>
<feature type="region of interest" description="Disordered" evidence="6">
    <location>
        <begin position="84"/>
        <end position="160"/>
    </location>
</feature>
<keyword evidence="2" id="KW-0963">Cytoplasm</keyword>
<sequence>MTARRTFDDIGKSHGKYDMERIGLFSEMPYMIGDKYNHPNKKDTIRDLKKSQMYPSTLKTKTGLQDAYFEPQFKRLFENEKWKQPPTGLFDKNENKKKQVRTHPFIPTGPAKHHSTAGDHFGTFGPKLPAMSNVKKPSKKEKLPPNILTKPTNTRGPGYTDIGFSPFPEYKSSPYNDVKKHNIKDKLNKTSPFLTGGSYEFFEKNPYFSNDQKSTYNQISKPKFKGTPFLPSSKINNIGNGFEKWPSHSDDRYIDPYRIGYKNKKDKKDDKSIITFYPQTRNKSLYTTSTIQRKLKITMNNNNWRTFDTITYPTETIGKP</sequence>
<comment type="similarity">
    <text evidence="4">Belongs to the CFAP96 family.</text>
</comment>
<dbReference type="GO" id="GO:0005881">
    <property type="term" value="C:cytoplasmic microtubule"/>
    <property type="evidence" value="ECO:0007669"/>
    <property type="project" value="TreeGrafter"/>
</dbReference>
<dbReference type="RefSeq" id="XP_008188425.1">
    <property type="nucleotide sequence ID" value="XM_008190203.2"/>
</dbReference>
<evidence type="ECO:0000313" key="7">
    <source>
        <dbReference type="EnsemblMetazoa" id="XP_008188425.1"/>
    </source>
</evidence>
<dbReference type="PANTHER" id="PTHR31144:SF1">
    <property type="entry name" value="UPF0602 PROTEIN C4ORF47"/>
    <property type="match status" value="1"/>
</dbReference>
<evidence type="ECO:0000256" key="5">
    <source>
        <dbReference type="ARBA" id="ARBA00035693"/>
    </source>
</evidence>
<evidence type="ECO:0000256" key="6">
    <source>
        <dbReference type="SAM" id="MobiDB-lite"/>
    </source>
</evidence>